<dbReference type="InterPro" id="IPR036890">
    <property type="entry name" value="HATPase_C_sf"/>
</dbReference>
<reference evidence="9 10" key="1">
    <citation type="submission" date="2020-07" db="EMBL/GenBank/DDBJ databases">
        <title>Halosimplex litoreum sp. nov. and Halosimplex rubrum sp. nov., isolated from different salt environments.</title>
        <authorList>
            <person name="Cui H."/>
        </authorList>
    </citation>
    <scope>NUCLEOTIDE SEQUENCE [LARGE SCALE GENOMIC DNA]</scope>
    <source>
        <strain evidence="9 10">R2</strain>
    </source>
</reference>
<feature type="transmembrane region" description="Helical" evidence="7">
    <location>
        <begin position="35"/>
        <end position="57"/>
    </location>
</feature>
<evidence type="ECO:0000256" key="2">
    <source>
        <dbReference type="ARBA" id="ARBA00012438"/>
    </source>
</evidence>
<keyword evidence="5 9" id="KW-0418">Kinase</keyword>
<dbReference type="PROSITE" id="PS50109">
    <property type="entry name" value="HIS_KIN"/>
    <property type="match status" value="1"/>
</dbReference>
<gene>
    <name evidence="9" type="ORF">HZS54_14375</name>
</gene>
<dbReference type="AlphaFoldDB" id="A0A7D5THC8"/>
<dbReference type="EMBL" id="CP058909">
    <property type="protein sequence ID" value="QLH82736.1"/>
    <property type="molecule type" value="Genomic_DNA"/>
</dbReference>
<evidence type="ECO:0000256" key="4">
    <source>
        <dbReference type="ARBA" id="ARBA00022741"/>
    </source>
</evidence>
<dbReference type="PRINTS" id="PR00344">
    <property type="entry name" value="BCTRLSENSOR"/>
</dbReference>
<dbReference type="GeneID" id="56083798"/>
<feature type="transmembrane region" description="Helical" evidence="7">
    <location>
        <begin position="95"/>
        <end position="114"/>
    </location>
</feature>
<evidence type="ECO:0000256" key="5">
    <source>
        <dbReference type="ARBA" id="ARBA00022777"/>
    </source>
</evidence>
<organism evidence="9 10">
    <name type="scientific">Halosimplex pelagicum</name>
    <dbReference type="NCBI Taxonomy" id="869886"/>
    <lineage>
        <taxon>Archaea</taxon>
        <taxon>Methanobacteriati</taxon>
        <taxon>Methanobacteriota</taxon>
        <taxon>Stenosarchaea group</taxon>
        <taxon>Halobacteria</taxon>
        <taxon>Halobacteriales</taxon>
        <taxon>Haloarculaceae</taxon>
        <taxon>Halosimplex</taxon>
    </lineage>
</organism>
<evidence type="ECO:0000256" key="1">
    <source>
        <dbReference type="ARBA" id="ARBA00000085"/>
    </source>
</evidence>
<keyword evidence="7" id="KW-0472">Membrane</keyword>
<keyword evidence="3" id="KW-0808">Transferase</keyword>
<feature type="domain" description="Histidine kinase" evidence="8">
    <location>
        <begin position="140"/>
        <end position="344"/>
    </location>
</feature>
<evidence type="ECO:0000313" key="9">
    <source>
        <dbReference type="EMBL" id="QLH82736.1"/>
    </source>
</evidence>
<dbReference type="InterPro" id="IPR050980">
    <property type="entry name" value="2C_sensor_his_kinase"/>
</dbReference>
<proteinExistence type="predicted"/>
<evidence type="ECO:0000259" key="8">
    <source>
        <dbReference type="PROSITE" id="PS50109"/>
    </source>
</evidence>
<dbReference type="KEGG" id="hpel:HZS54_14375"/>
<dbReference type="SUPFAM" id="SSF55874">
    <property type="entry name" value="ATPase domain of HSP90 chaperone/DNA topoisomerase II/histidine kinase"/>
    <property type="match status" value="1"/>
</dbReference>
<dbReference type="PANTHER" id="PTHR44936">
    <property type="entry name" value="SENSOR PROTEIN CREC"/>
    <property type="match status" value="1"/>
</dbReference>
<evidence type="ECO:0000256" key="3">
    <source>
        <dbReference type="ARBA" id="ARBA00022679"/>
    </source>
</evidence>
<evidence type="ECO:0000256" key="7">
    <source>
        <dbReference type="SAM" id="Phobius"/>
    </source>
</evidence>
<comment type="catalytic activity">
    <reaction evidence="1">
        <text>ATP + protein L-histidine = ADP + protein N-phospho-L-histidine.</text>
        <dbReference type="EC" id="2.7.13.3"/>
    </reaction>
</comment>
<keyword evidence="7" id="KW-1133">Transmembrane helix</keyword>
<dbReference type="EC" id="2.7.13.3" evidence="2"/>
<evidence type="ECO:0000313" key="10">
    <source>
        <dbReference type="Proteomes" id="UP000509346"/>
    </source>
</evidence>
<dbReference type="InterPro" id="IPR004358">
    <property type="entry name" value="Sig_transdc_His_kin-like_C"/>
</dbReference>
<name>A0A7D5THC8_9EURY</name>
<evidence type="ECO:0000256" key="6">
    <source>
        <dbReference type="ARBA" id="ARBA00022840"/>
    </source>
</evidence>
<keyword evidence="6" id="KW-0067">ATP-binding</keyword>
<dbReference type="InterPro" id="IPR003594">
    <property type="entry name" value="HATPase_dom"/>
</dbReference>
<dbReference type="PANTHER" id="PTHR44936:SF10">
    <property type="entry name" value="SENSOR PROTEIN RSTB"/>
    <property type="match status" value="1"/>
</dbReference>
<dbReference type="Gene3D" id="3.30.565.10">
    <property type="entry name" value="Histidine kinase-like ATPase, C-terminal domain"/>
    <property type="match status" value="1"/>
</dbReference>
<dbReference type="Pfam" id="PF02518">
    <property type="entry name" value="HATPase_c"/>
    <property type="match status" value="1"/>
</dbReference>
<dbReference type="InterPro" id="IPR005467">
    <property type="entry name" value="His_kinase_dom"/>
</dbReference>
<dbReference type="GO" id="GO:0004673">
    <property type="term" value="F:protein histidine kinase activity"/>
    <property type="evidence" value="ECO:0007669"/>
    <property type="project" value="UniProtKB-EC"/>
</dbReference>
<keyword evidence="4" id="KW-0547">Nucleotide-binding</keyword>
<dbReference type="RefSeq" id="WP_179917805.1">
    <property type="nucleotide sequence ID" value="NZ_CP058909.1"/>
</dbReference>
<dbReference type="SMART" id="SM00387">
    <property type="entry name" value="HATPase_c"/>
    <property type="match status" value="1"/>
</dbReference>
<accession>A0A7D5THC8</accession>
<dbReference type="GO" id="GO:0005524">
    <property type="term" value="F:ATP binding"/>
    <property type="evidence" value="ECO:0007669"/>
    <property type="project" value="UniProtKB-KW"/>
</dbReference>
<protein>
    <recommendedName>
        <fullName evidence="2">histidine kinase</fullName>
        <ecNumber evidence="2">2.7.13.3</ecNumber>
    </recommendedName>
</protein>
<sequence length="344" mass="35797">MIRRTLAVGSVALTGVALLVGAVSSAAGADGGGIALALVALGAVLGLAIVAGAGYLYRSDVATVHTARIAGWNLLGVALLGVILALARLAPGVSIPAYVVVDVLGVSSVAHLLIGYNDVRRIRAEELARQRRTLAVVNRLTRHNLRNRTQILTGHAAALAEELDDDDQRAAAETIRATASELADVDGELAAIQTALNGDRPADTVDLAALVEDVLAPYRDRHPDGEFAVEVPDGLAVRGDDQLVTAFDHLVENAVEHGSDDDPYVRVSAETDGDLARVHVTDRGPGVPAEEVAVLTEQREISQLEHGSGLGLWVVKTVAERYGGDLSVENREGGATVSVGIPTA</sequence>
<dbReference type="OrthoDB" id="327291at2157"/>
<feature type="transmembrane region" description="Helical" evidence="7">
    <location>
        <begin position="69"/>
        <end position="89"/>
    </location>
</feature>
<dbReference type="Proteomes" id="UP000509346">
    <property type="component" value="Chromosome"/>
</dbReference>
<keyword evidence="10" id="KW-1185">Reference proteome</keyword>
<keyword evidence="7" id="KW-0812">Transmembrane</keyword>